<dbReference type="AlphaFoldDB" id="A0A1H5BMF4"/>
<dbReference type="GO" id="GO:0015833">
    <property type="term" value="P:peptide transport"/>
    <property type="evidence" value="ECO:0007669"/>
    <property type="project" value="TreeGrafter"/>
</dbReference>
<reference evidence="3" key="1">
    <citation type="submission" date="2016-10" db="EMBL/GenBank/DDBJ databases">
        <authorList>
            <person name="Varghese N."/>
            <person name="Submissions S."/>
        </authorList>
    </citation>
    <scope>NUCLEOTIDE SEQUENCE [LARGE SCALE GENOMIC DNA]</scope>
    <source>
        <strain evidence="3">DSM 21368</strain>
    </source>
</reference>
<dbReference type="SUPFAM" id="SSF53850">
    <property type="entry name" value="Periplasmic binding protein-like II"/>
    <property type="match status" value="1"/>
</dbReference>
<dbReference type="PANTHER" id="PTHR30290">
    <property type="entry name" value="PERIPLASMIC BINDING COMPONENT OF ABC TRANSPORTER"/>
    <property type="match status" value="1"/>
</dbReference>
<dbReference type="RefSeq" id="WP_175476888.1">
    <property type="nucleotide sequence ID" value="NZ_FNTX01000001.1"/>
</dbReference>
<dbReference type="EMBL" id="FNTX01000001">
    <property type="protein sequence ID" value="SED55477.1"/>
    <property type="molecule type" value="Genomic_DNA"/>
</dbReference>
<dbReference type="InterPro" id="IPR006311">
    <property type="entry name" value="TAT_signal"/>
</dbReference>
<dbReference type="InterPro" id="IPR000914">
    <property type="entry name" value="SBP_5_dom"/>
</dbReference>
<dbReference type="PANTHER" id="PTHR30290:SF62">
    <property type="entry name" value="OLIGOPEPTIDE ABC TRANSPORTER, PERIPLASMIC OLIGOPEPTIDE-BINDING PROTEIN"/>
    <property type="match status" value="1"/>
</dbReference>
<sequence>MTQNRPLFLPDRRTFIAGIGATGLAAVVGCSADGENDGMPQADKGPESPDLAELVESGELPPVEERLPATPLVVETVESTGVYGGRLNTVVLGQTDMPYVKMTMGYEGLMRWTPDWSETIPNVAESVETSDDASTFTFHLREGMRWSDGEPFTAEDVAFAANDVVLNEDFAGAVSSEFLSNADGNATVEAVDELTVRFTFPSPNPMFLQEMSTLANAEALTGHPKHYLSQFHLAYNDDAEAEASSAGFEHWVDHYIARFEWWDNPDVPTVNGWVVTHTLADDNEVVAERNPYYWKVDPDGSQLPYLNTIRHELVGDEEVMLVKATEGDLDLVTRHINSLGNKPVLADGREEGGYEFIDLQTSFMNEMVISLNLNHQDPIKREIFQNKDFRIGLSHAINRDELNTAVFQDQGEAWQAAPNADSIYYDEEMAKQYTEFDTDLANQTLDDAGYSERDSEGFRLGPDGERIRITVLIASPGPTPYMVDAMELVAGYWNEVGIDTRAEPVDRSLFQERTVASEHDAGVWNGTGGFRDEVLAPLYYLPSRTSIVAWAVEWAVYFGSRGEEGETPPEAPLRQMELYWEMESEPDEARREELFREVLQIAKDEFYTIGTVRIPLGYGTVANRLKNVPEMFPTAYRYGDPAPTNVSQYFIGADPTSCPRAVPAQLGTARGVDDLREG</sequence>
<feature type="domain" description="Solute-binding protein family 5" evidence="1">
    <location>
        <begin position="119"/>
        <end position="532"/>
    </location>
</feature>
<dbReference type="PROSITE" id="PS51257">
    <property type="entry name" value="PROKAR_LIPOPROTEIN"/>
    <property type="match status" value="1"/>
</dbReference>
<proteinExistence type="predicted"/>
<name>A0A1H5BMF4_9MICO</name>
<evidence type="ECO:0000259" key="1">
    <source>
        <dbReference type="Pfam" id="PF00496"/>
    </source>
</evidence>
<evidence type="ECO:0000313" key="2">
    <source>
        <dbReference type="EMBL" id="SED55477.1"/>
    </source>
</evidence>
<gene>
    <name evidence="2" type="ORF">SAMN04488554_0141</name>
</gene>
<dbReference type="InterPro" id="IPR039424">
    <property type="entry name" value="SBP_5"/>
</dbReference>
<dbReference type="Pfam" id="PF00496">
    <property type="entry name" value="SBP_bac_5"/>
    <property type="match status" value="1"/>
</dbReference>
<dbReference type="Proteomes" id="UP000199220">
    <property type="component" value="Unassembled WGS sequence"/>
</dbReference>
<dbReference type="GO" id="GO:1904680">
    <property type="term" value="F:peptide transmembrane transporter activity"/>
    <property type="evidence" value="ECO:0007669"/>
    <property type="project" value="TreeGrafter"/>
</dbReference>
<dbReference type="Gene3D" id="3.40.190.10">
    <property type="entry name" value="Periplasmic binding protein-like II"/>
    <property type="match status" value="1"/>
</dbReference>
<accession>A0A1H5BMF4</accession>
<dbReference type="Gene3D" id="3.10.105.10">
    <property type="entry name" value="Dipeptide-binding Protein, Domain 3"/>
    <property type="match status" value="1"/>
</dbReference>
<organism evidence="2 3">
    <name type="scientific">Ruania alba</name>
    <dbReference type="NCBI Taxonomy" id="648782"/>
    <lineage>
        <taxon>Bacteria</taxon>
        <taxon>Bacillati</taxon>
        <taxon>Actinomycetota</taxon>
        <taxon>Actinomycetes</taxon>
        <taxon>Micrococcales</taxon>
        <taxon>Ruaniaceae</taxon>
        <taxon>Ruania</taxon>
    </lineage>
</organism>
<evidence type="ECO:0000313" key="3">
    <source>
        <dbReference type="Proteomes" id="UP000199220"/>
    </source>
</evidence>
<keyword evidence="3" id="KW-1185">Reference proteome</keyword>
<dbReference type="STRING" id="648782.SAMN04488554_0141"/>
<dbReference type="PROSITE" id="PS51318">
    <property type="entry name" value="TAT"/>
    <property type="match status" value="1"/>
</dbReference>
<protein>
    <submittedName>
        <fullName evidence="2">Peptide/nickel transport system substrate-binding protein</fullName>
    </submittedName>
</protein>
<dbReference type="CDD" id="cd08500">
    <property type="entry name" value="PBP2_NikA_DppA_OppA_like_4"/>
    <property type="match status" value="1"/>
</dbReference>